<comment type="caution">
    <text evidence="2">The sequence shown here is derived from an EMBL/GenBank/DDBJ whole genome shotgun (WGS) entry which is preliminary data.</text>
</comment>
<feature type="transmembrane region" description="Helical" evidence="1">
    <location>
        <begin position="464"/>
        <end position="487"/>
    </location>
</feature>
<name>A0A934KIJ1_9BACT</name>
<feature type="transmembrane region" description="Helical" evidence="1">
    <location>
        <begin position="564"/>
        <end position="585"/>
    </location>
</feature>
<feature type="transmembrane region" description="Helical" evidence="1">
    <location>
        <begin position="106"/>
        <end position="124"/>
    </location>
</feature>
<keyword evidence="1" id="KW-1133">Transmembrane helix</keyword>
<feature type="transmembrane region" description="Helical" evidence="1">
    <location>
        <begin position="539"/>
        <end position="557"/>
    </location>
</feature>
<feature type="transmembrane region" description="Helical" evidence="1">
    <location>
        <begin position="36"/>
        <end position="58"/>
    </location>
</feature>
<dbReference type="EMBL" id="JAEKNN010000012">
    <property type="protein sequence ID" value="MBJ7608427.1"/>
    <property type="molecule type" value="Genomic_DNA"/>
</dbReference>
<feature type="transmembrane region" description="Helical" evidence="1">
    <location>
        <begin position="224"/>
        <end position="247"/>
    </location>
</feature>
<reference evidence="2 3" key="1">
    <citation type="submission" date="2020-10" db="EMBL/GenBank/DDBJ databases">
        <title>Ca. Dormibacterota MAGs.</title>
        <authorList>
            <person name="Montgomery K."/>
        </authorList>
    </citation>
    <scope>NUCLEOTIDE SEQUENCE [LARGE SCALE GENOMIC DNA]</scope>
    <source>
        <strain evidence="2">Mitchell_Peninsula_5</strain>
    </source>
</reference>
<feature type="transmembrane region" description="Helical" evidence="1">
    <location>
        <begin position="195"/>
        <end position="217"/>
    </location>
</feature>
<evidence type="ECO:0000313" key="2">
    <source>
        <dbReference type="EMBL" id="MBJ7608427.1"/>
    </source>
</evidence>
<gene>
    <name evidence="2" type="ORF">JF887_03210</name>
</gene>
<evidence type="ECO:0000256" key="1">
    <source>
        <dbReference type="SAM" id="Phobius"/>
    </source>
</evidence>
<protein>
    <submittedName>
        <fullName evidence="2">Uncharacterized protein</fullName>
    </submittedName>
</protein>
<keyword evidence="1" id="KW-0472">Membrane</keyword>
<feature type="transmembrane region" description="Helical" evidence="1">
    <location>
        <begin position="508"/>
        <end position="527"/>
    </location>
</feature>
<dbReference type="AlphaFoldDB" id="A0A934KIJ1"/>
<keyword evidence="1" id="KW-0812">Transmembrane</keyword>
<sequence length="734" mass="78164">MNSVWLGIAALLLVVGTAAAGSLPRVELRVEERVLIGAVVTVLVGSAVTYVLALLAGLSVATVLGGEAITVLAVGGVTWRHREAALADWRNGWDHLLSPEQRRRRVGLAVTAFVTTVLFTVLFSHTLSVAADGTINAGFETVWADWAQHLTTASSFAVGHNLPPQNPLFSGQDLRYPFLPDFQSATLVVLGASPAVALALPGALLAICITLLIVTLAVRLGAGLGAGIIAAVVCLVGGGLGFTGILADSCVHHGFTAAQCSWSGFFAHPVEIPSVIAGTLHDLPGMVAAQPRAYDGLLTAAAQQPLPNQQWYTPLFAWWLPQRSILYGFAGALAVLTMLAAAARAPRRGYETFALAGVLLGLMPLIHIHTLIAMAIVLGLIALQWRHRGWWITLAVTVVVAIPRLASLGGGPRGSVLAGNAFPTIEPGWMYLGGSGDRSPLTAATLVQGFVGFLRALLSPQYWGFWIANTGVAVPLCAVVLLAVAASRFHGAIGAAARRLTAAFPTDLLRVALPFVAVFGVANIVVFQSWDWDNTKLFTYWYLGVALLLGALIVRWWRRWWLRVAAFSLASTVLLTGTLVLLRLLPWTPPAEAVGGPYTSASADDVRLATRVAASTAPDAIFLTEGRPNDPIIMLAGRTAVMGYYGWLWSYGTDFGSRYNDVRSMLEGCPDQVRSRCSVFGMLHQYRVGYVEIDDRLTAPGVVDIQVGLKWWAGQGLPVVASSDHVTVYDVRGA</sequence>
<evidence type="ECO:0000313" key="3">
    <source>
        <dbReference type="Proteomes" id="UP000614410"/>
    </source>
</evidence>
<proteinExistence type="predicted"/>
<accession>A0A934KIJ1</accession>
<feature type="transmembrane region" description="Helical" evidence="1">
    <location>
        <begin position="355"/>
        <end position="383"/>
    </location>
</feature>
<organism evidence="2 3">
    <name type="scientific">Candidatus Amunia macphersoniae</name>
    <dbReference type="NCBI Taxonomy" id="3127014"/>
    <lineage>
        <taxon>Bacteria</taxon>
        <taxon>Bacillati</taxon>
        <taxon>Candidatus Dormiibacterota</taxon>
        <taxon>Candidatus Dormibacteria</taxon>
        <taxon>Candidatus Aeolococcales</taxon>
        <taxon>Candidatus Aeolococcaceae</taxon>
        <taxon>Candidatus Amunia</taxon>
    </lineage>
</organism>
<feature type="transmembrane region" description="Helical" evidence="1">
    <location>
        <begin position="324"/>
        <end position="343"/>
    </location>
</feature>
<dbReference type="Proteomes" id="UP000614410">
    <property type="component" value="Unassembled WGS sequence"/>
</dbReference>